<dbReference type="Proteomes" id="UP001445076">
    <property type="component" value="Unassembled WGS sequence"/>
</dbReference>
<feature type="transmembrane region" description="Helical" evidence="2">
    <location>
        <begin position="48"/>
        <end position="65"/>
    </location>
</feature>
<evidence type="ECO:0000256" key="2">
    <source>
        <dbReference type="SAM" id="Phobius"/>
    </source>
</evidence>
<keyword evidence="2" id="KW-0812">Transmembrane</keyword>
<feature type="non-terminal residue" evidence="3">
    <location>
        <position position="1"/>
    </location>
</feature>
<evidence type="ECO:0000256" key="1">
    <source>
        <dbReference type="SAM" id="MobiDB-lite"/>
    </source>
</evidence>
<accession>A0AAW0X7J6</accession>
<feature type="compositionally biased region" description="Pro residues" evidence="1">
    <location>
        <begin position="324"/>
        <end position="334"/>
    </location>
</feature>
<feature type="transmembrane region" description="Helical" evidence="2">
    <location>
        <begin position="20"/>
        <end position="41"/>
    </location>
</feature>
<dbReference type="AlphaFoldDB" id="A0AAW0X7J6"/>
<keyword evidence="2" id="KW-1133">Transmembrane helix</keyword>
<gene>
    <name evidence="3" type="ORF">OTU49_005528</name>
</gene>
<feature type="region of interest" description="Disordered" evidence="1">
    <location>
        <begin position="315"/>
        <end position="334"/>
    </location>
</feature>
<evidence type="ECO:0000313" key="4">
    <source>
        <dbReference type="Proteomes" id="UP001445076"/>
    </source>
</evidence>
<reference evidence="3 4" key="1">
    <citation type="journal article" date="2024" name="BMC Genomics">
        <title>Genome assembly of redclaw crayfish (Cherax quadricarinatus) provides insights into its immune adaptation and hypoxia tolerance.</title>
        <authorList>
            <person name="Liu Z."/>
            <person name="Zheng J."/>
            <person name="Li H."/>
            <person name="Fang K."/>
            <person name="Wang S."/>
            <person name="He J."/>
            <person name="Zhou D."/>
            <person name="Weng S."/>
            <person name="Chi M."/>
            <person name="Gu Z."/>
            <person name="He J."/>
            <person name="Li F."/>
            <person name="Wang M."/>
        </authorList>
    </citation>
    <scope>NUCLEOTIDE SEQUENCE [LARGE SCALE GENOMIC DNA]</scope>
    <source>
        <strain evidence="3">ZL_2023a</strain>
    </source>
</reference>
<sequence length="334" mass="35085">AAKEGGIIQRLFKENACGCAGYPVVSLGVFGSAALCLGIILCAVDSNMLAIGLIFAAAGAVMIVFCCRMCDVPDQDYNTLHSDQPKRLVSSGDVRLQFHNETSSSGCRSSTGSQMVNYPALTEDEGVGVSEQSKGGYLDSSGQCPEPPRQYLDSSGQYQESLKKQLNGIKITSEEETLNYQERNGRMTSGNSASLDNTNPSYPLPPGGSSPSYSVPLGGLPTNYSIQVAGTPPTYSMLPGGLPMSYCYSLPPGGPTTCYSLPPGGPILNYSSSPGEANFPMSPNGAISGFPIPLGRSIPDYLRPSGDSIDSYIPSAPNQISSDIPPPYTVTPFK</sequence>
<feature type="region of interest" description="Disordered" evidence="1">
    <location>
        <begin position="129"/>
        <end position="159"/>
    </location>
</feature>
<keyword evidence="4" id="KW-1185">Reference proteome</keyword>
<organism evidence="3 4">
    <name type="scientific">Cherax quadricarinatus</name>
    <name type="common">Australian red claw crayfish</name>
    <dbReference type="NCBI Taxonomy" id="27406"/>
    <lineage>
        <taxon>Eukaryota</taxon>
        <taxon>Metazoa</taxon>
        <taxon>Ecdysozoa</taxon>
        <taxon>Arthropoda</taxon>
        <taxon>Crustacea</taxon>
        <taxon>Multicrustacea</taxon>
        <taxon>Malacostraca</taxon>
        <taxon>Eumalacostraca</taxon>
        <taxon>Eucarida</taxon>
        <taxon>Decapoda</taxon>
        <taxon>Pleocyemata</taxon>
        <taxon>Astacidea</taxon>
        <taxon>Parastacoidea</taxon>
        <taxon>Parastacidae</taxon>
        <taxon>Cherax</taxon>
    </lineage>
</organism>
<evidence type="ECO:0000313" key="3">
    <source>
        <dbReference type="EMBL" id="KAK8735156.1"/>
    </source>
</evidence>
<name>A0AAW0X7J6_CHEQU</name>
<feature type="region of interest" description="Disordered" evidence="1">
    <location>
        <begin position="173"/>
        <end position="210"/>
    </location>
</feature>
<comment type="caution">
    <text evidence="3">The sequence shown here is derived from an EMBL/GenBank/DDBJ whole genome shotgun (WGS) entry which is preliminary data.</text>
</comment>
<keyword evidence="2" id="KW-0472">Membrane</keyword>
<dbReference type="EMBL" id="JARKIK010000048">
    <property type="protein sequence ID" value="KAK8735156.1"/>
    <property type="molecule type" value="Genomic_DNA"/>
</dbReference>
<proteinExistence type="predicted"/>
<feature type="compositionally biased region" description="Polar residues" evidence="1">
    <location>
        <begin position="178"/>
        <end position="199"/>
    </location>
</feature>
<protein>
    <submittedName>
        <fullName evidence="3">Uncharacterized protein</fullName>
    </submittedName>
</protein>